<dbReference type="AlphaFoldDB" id="A0A9Q1N1N3"/>
<dbReference type="Gene3D" id="2.40.40.10">
    <property type="entry name" value="RlpA-like domain"/>
    <property type="match status" value="1"/>
</dbReference>
<proteinExistence type="predicted"/>
<protein>
    <recommendedName>
        <fullName evidence="7">Expansin-like CBD domain-containing protein</fullName>
    </recommendedName>
</protein>
<evidence type="ECO:0000259" key="3">
    <source>
        <dbReference type="PROSITE" id="PS50842"/>
    </source>
</evidence>
<dbReference type="PRINTS" id="PR00829">
    <property type="entry name" value="LOLP1ALLERGN"/>
</dbReference>
<dbReference type="Proteomes" id="UP001152561">
    <property type="component" value="Unassembled WGS sequence"/>
</dbReference>
<evidence type="ECO:0000259" key="4">
    <source>
        <dbReference type="PROSITE" id="PS50843"/>
    </source>
</evidence>
<dbReference type="EMBL" id="JAJAGQ010000001">
    <property type="protein sequence ID" value="KAJ8573341.1"/>
    <property type="molecule type" value="Genomic_DNA"/>
</dbReference>
<dbReference type="Pfam" id="PF01357">
    <property type="entry name" value="Expansin_C"/>
    <property type="match status" value="1"/>
</dbReference>
<dbReference type="SUPFAM" id="SSF49590">
    <property type="entry name" value="PHL pollen allergen"/>
    <property type="match status" value="1"/>
</dbReference>
<dbReference type="PANTHER" id="PTHR31692">
    <property type="entry name" value="EXPANSIN-B3"/>
    <property type="match status" value="1"/>
</dbReference>
<comment type="subcellular location">
    <subcellularLocation>
        <location evidence="1">Secreted</location>
    </subcellularLocation>
</comment>
<dbReference type="SUPFAM" id="SSF50685">
    <property type="entry name" value="Barwin-like endoglucanases"/>
    <property type="match status" value="1"/>
</dbReference>
<organism evidence="5 6">
    <name type="scientific">Anisodus acutangulus</name>
    <dbReference type="NCBI Taxonomy" id="402998"/>
    <lineage>
        <taxon>Eukaryota</taxon>
        <taxon>Viridiplantae</taxon>
        <taxon>Streptophyta</taxon>
        <taxon>Embryophyta</taxon>
        <taxon>Tracheophyta</taxon>
        <taxon>Spermatophyta</taxon>
        <taxon>Magnoliopsida</taxon>
        <taxon>eudicotyledons</taxon>
        <taxon>Gunneridae</taxon>
        <taxon>Pentapetalae</taxon>
        <taxon>asterids</taxon>
        <taxon>lamiids</taxon>
        <taxon>Solanales</taxon>
        <taxon>Solanaceae</taxon>
        <taxon>Solanoideae</taxon>
        <taxon>Hyoscyameae</taxon>
        <taxon>Anisodus</taxon>
    </lineage>
</organism>
<dbReference type="PROSITE" id="PS50843">
    <property type="entry name" value="EXPANSIN_CBD"/>
    <property type="match status" value="1"/>
</dbReference>
<evidence type="ECO:0008006" key="7">
    <source>
        <dbReference type="Google" id="ProtNLM"/>
    </source>
</evidence>
<dbReference type="InterPro" id="IPR007112">
    <property type="entry name" value="Expansin/allergen_DPBB_dom"/>
</dbReference>
<dbReference type="GO" id="GO:0009653">
    <property type="term" value="P:anatomical structure morphogenesis"/>
    <property type="evidence" value="ECO:0007669"/>
    <property type="project" value="UniProtKB-ARBA"/>
</dbReference>
<comment type="caution">
    <text evidence="5">The sequence shown here is derived from an EMBL/GenBank/DDBJ whole genome shotgun (WGS) entry which is preliminary data.</text>
</comment>
<gene>
    <name evidence="5" type="ORF">K7X08_009852</name>
</gene>
<dbReference type="InterPro" id="IPR005795">
    <property type="entry name" value="LolPI"/>
</dbReference>
<feature type="domain" description="Expansin-like CBD" evidence="4">
    <location>
        <begin position="64"/>
        <end position="146"/>
    </location>
</feature>
<evidence type="ECO:0000256" key="1">
    <source>
        <dbReference type="ARBA" id="ARBA00004613"/>
    </source>
</evidence>
<sequence length="150" mass="16145">MQSSPCSGAVHFDLSGTAMNALAKPGQAAALRNIGNVAISYQRVPCQYKNTNIRFKVDTGSNPDFLSVNVEFENGDGDLSLVEFLPARSTQAIKANHVFGATWSSNINPQVQKAPYSIRLTTGSNNKLTAINVIPVGWLPGKIYNSTVNF</sequence>
<accession>A0A9Q1N1N3</accession>
<dbReference type="InterPro" id="IPR036908">
    <property type="entry name" value="RlpA-like_sf"/>
</dbReference>
<dbReference type="InterPro" id="IPR036749">
    <property type="entry name" value="Expansin_CBD_sf"/>
</dbReference>
<reference evidence="6" key="1">
    <citation type="journal article" date="2023" name="Proc. Natl. Acad. Sci. U.S.A.">
        <title>Genomic and structural basis for evolution of tropane alkaloid biosynthesis.</title>
        <authorList>
            <person name="Wanga Y.-J."/>
            <person name="Taina T."/>
            <person name="Yua J.-Y."/>
            <person name="Lia J."/>
            <person name="Xua B."/>
            <person name="Chenc J."/>
            <person name="D'Auriad J.C."/>
            <person name="Huanga J.-P."/>
            <person name="Huanga S.-X."/>
        </authorList>
    </citation>
    <scope>NUCLEOTIDE SEQUENCE [LARGE SCALE GENOMIC DNA]</scope>
    <source>
        <strain evidence="6">cv. KIB-2019</strain>
    </source>
</reference>
<evidence type="ECO:0000313" key="5">
    <source>
        <dbReference type="EMBL" id="KAJ8573341.1"/>
    </source>
</evidence>
<dbReference type="PANTHER" id="PTHR31692:SF105">
    <property type="entry name" value="EXPANSIN-B11-LIKE"/>
    <property type="match status" value="1"/>
</dbReference>
<dbReference type="Gene3D" id="2.60.40.760">
    <property type="entry name" value="Expansin, cellulose-binding-like domain"/>
    <property type="match status" value="1"/>
</dbReference>
<name>A0A9Q1N1N3_9SOLA</name>
<dbReference type="InterPro" id="IPR007117">
    <property type="entry name" value="Expansin_CBD"/>
</dbReference>
<dbReference type="OrthoDB" id="406505at2759"/>
<dbReference type="PROSITE" id="PS50842">
    <property type="entry name" value="EXPANSIN_EG45"/>
    <property type="match status" value="1"/>
</dbReference>
<keyword evidence="6" id="KW-1185">Reference proteome</keyword>
<feature type="domain" description="Expansin-like EG45" evidence="3">
    <location>
        <begin position="1"/>
        <end position="51"/>
    </location>
</feature>
<keyword evidence="2" id="KW-0964">Secreted</keyword>
<dbReference type="GO" id="GO:0005576">
    <property type="term" value="C:extracellular region"/>
    <property type="evidence" value="ECO:0007669"/>
    <property type="project" value="UniProtKB-SubCell"/>
</dbReference>
<evidence type="ECO:0000256" key="2">
    <source>
        <dbReference type="ARBA" id="ARBA00022525"/>
    </source>
</evidence>
<evidence type="ECO:0000313" key="6">
    <source>
        <dbReference type="Proteomes" id="UP001152561"/>
    </source>
</evidence>